<accession>A0ABR7X1E4</accession>
<name>A0ABR7X1E4_9SPHI</name>
<keyword evidence="3" id="KW-0808">Transferase</keyword>
<evidence type="ECO:0000256" key="8">
    <source>
        <dbReference type="ARBA" id="ARBA00023315"/>
    </source>
</evidence>
<evidence type="ECO:0000313" key="15">
    <source>
        <dbReference type="Proteomes" id="UP000618754"/>
    </source>
</evidence>
<keyword evidence="6 13" id="KW-1133">Transmembrane helix</keyword>
<feature type="transmembrane region" description="Helical" evidence="13">
    <location>
        <begin position="108"/>
        <end position="125"/>
    </location>
</feature>
<evidence type="ECO:0000313" key="14">
    <source>
        <dbReference type="EMBL" id="MBD1383810.1"/>
    </source>
</evidence>
<keyword evidence="15" id="KW-1185">Reference proteome</keyword>
<evidence type="ECO:0000256" key="7">
    <source>
        <dbReference type="ARBA" id="ARBA00023136"/>
    </source>
</evidence>
<dbReference type="RefSeq" id="WP_191173727.1">
    <property type="nucleotide sequence ID" value="NZ_JACWMW010000001.1"/>
</dbReference>
<evidence type="ECO:0000256" key="13">
    <source>
        <dbReference type="SAM" id="Phobius"/>
    </source>
</evidence>
<feature type="transmembrane region" description="Helical" evidence="13">
    <location>
        <begin position="7"/>
        <end position="24"/>
    </location>
</feature>
<comment type="subcellular location">
    <subcellularLocation>
        <location evidence="1">Cell membrane</location>
        <topology evidence="1">Single-pass membrane protein</topology>
    </subcellularLocation>
</comment>
<protein>
    <recommendedName>
        <fullName evidence="11">Glycosyl-4,4'-diaponeurosporenoate acyltransferase</fullName>
    </recommendedName>
</protein>
<evidence type="ECO:0000256" key="9">
    <source>
        <dbReference type="ARBA" id="ARBA00023588"/>
    </source>
</evidence>
<comment type="similarity">
    <text evidence="10">Belongs to the acyltransferase CrtO family.</text>
</comment>
<keyword evidence="2" id="KW-1003">Cell membrane</keyword>
<gene>
    <name evidence="14" type="ORF">IDJ75_00850</name>
</gene>
<reference evidence="14 15" key="1">
    <citation type="submission" date="2020-09" db="EMBL/GenBank/DDBJ databases">
        <title>Novel species of Mucilaginibacter isolated from a glacier on the Tibetan Plateau.</title>
        <authorList>
            <person name="Liu Q."/>
            <person name="Xin Y.-H."/>
        </authorList>
    </citation>
    <scope>NUCLEOTIDE SEQUENCE [LARGE SCALE GENOMIC DNA]</scope>
    <source>
        <strain evidence="14 15">CGMCC 1.13878</strain>
    </source>
</reference>
<organism evidence="14 15">
    <name type="scientific">Mucilaginibacter rigui</name>
    <dbReference type="NCBI Taxonomy" id="534635"/>
    <lineage>
        <taxon>Bacteria</taxon>
        <taxon>Pseudomonadati</taxon>
        <taxon>Bacteroidota</taxon>
        <taxon>Sphingobacteriia</taxon>
        <taxon>Sphingobacteriales</taxon>
        <taxon>Sphingobacteriaceae</taxon>
        <taxon>Mucilaginibacter</taxon>
    </lineage>
</organism>
<dbReference type="Proteomes" id="UP000618754">
    <property type="component" value="Unassembled WGS sequence"/>
</dbReference>
<evidence type="ECO:0000256" key="4">
    <source>
        <dbReference type="ARBA" id="ARBA00022692"/>
    </source>
</evidence>
<comment type="function">
    <text evidence="12">Catalyzes the acylation of glycosyl-4,4'-diaponeurosporenoate, i.e. the esterification of glucose at the C6'' position with the carboxyl group of the C(15) fatty acid 12-methyltetradecanoic acid, to yield staphyloxanthin. This is the last step in the biosynthesis of this orange pigment, present in most staphylococci strains.</text>
</comment>
<evidence type="ECO:0000256" key="3">
    <source>
        <dbReference type="ARBA" id="ARBA00022679"/>
    </source>
</evidence>
<evidence type="ECO:0000256" key="10">
    <source>
        <dbReference type="ARBA" id="ARBA00023603"/>
    </source>
</evidence>
<proteinExistence type="inferred from homology"/>
<comment type="pathway">
    <text evidence="9">Carotenoid biosynthesis; staphyloxanthin biosynthesis; staphyloxanthin from farnesyl diphosphate: step 5/5.</text>
</comment>
<keyword evidence="8" id="KW-0012">Acyltransferase</keyword>
<evidence type="ECO:0000256" key="1">
    <source>
        <dbReference type="ARBA" id="ARBA00004162"/>
    </source>
</evidence>
<sequence>MNQAINFFWTILCFIPVIGFWMAANSTQLLYVLILLSFLSLLIPAKVLQLSHSPKFYEALGVKFIRKLVQNGEYATRFIRKNNPQYKLIKDKANAAAYMRTIVMYERYHLLCFTFFLLSAIYAIITMHYAFFVIIMLANIIYNISPILLQQYNRARVLKLNK</sequence>
<feature type="transmembrane region" description="Helical" evidence="13">
    <location>
        <begin position="30"/>
        <end position="48"/>
    </location>
</feature>
<dbReference type="EMBL" id="JACWMW010000001">
    <property type="protein sequence ID" value="MBD1383810.1"/>
    <property type="molecule type" value="Genomic_DNA"/>
</dbReference>
<dbReference type="Pfam" id="PF18927">
    <property type="entry name" value="CrtO"/>
    <property type="match status" value="1"/>
</dbReference>
<keyword evidence="7 13" id="KW-0472">Membrane</keyword>
<keyword evidence="4 13" id="KW-0812">Transmembrane</keyword>
<keyword evidence="5" id="KW-0732">Signal</keyword>
<evidence type="ECO:0000256" key="2">
    <source>
        <dbReference type="ARBA" id="ARBA00022475"/>
    </source>
</evidence>
<evidence type="ECO:0000256" key="12">
    <source>
        <dbReference type="ARBA" id="ARBA00025324"/>
    </source>
</evidence>
<comment type="caution">
    <text evidence="14">The sequence shown here is derived from an EMBL/GenBank/DDBJ whole genome shotgun (WGS) entry which is preliminary data.</text>
</comment>
<evidence type="ECO:0000256" key="11">
    <source>
        <dbReference type="ARBA" id="ARBA00023667"/>
    </source>
</evidence>
<evidence type="ECO:0000256" key="6">
    <source>
        <dbReference type="ARBA" id="ARBA00022989"/>
    </source>
</evidence>
<evidence type="ECO:0000256" key="5">
    <source>
        <dbReference type="ARBA" id="ARBA00022729"/>
    </source>
</evidence>
<dbReference type="InterPro" id="IPR044021">
    <property type="entry name" value="CrtO"/>
</dbReference>
<feature type="transmembrane region" description="Helical" evidence="13">
    <location>
        <begin position="131"/>
        <end position="149"/>
    </location>
</feature>